<dbReference type="InterPro" id="IPR036465">
    <property type="entry name" value="vWFA_dom_sf"/>
</dbReference>
<dbReference type="SUPFAM" id="SSF53300">
    <property type="entry name" value="vWA-like"/>
    <property type="match status" value="1"/>
</dbReference>
<dbReference type="KEGG" id="mei:Msip34_0743"/>
<gene>
    <name evidence="2" type="ordered locus">Msip34_0743</name>
</gene>
<sequence length="325" mass="35922" precursor="true">MKQGWRLRIAQAPGRALLLAACILMLPVFLHPELPLPRKVYSVGFVIDITQSMNVRDGGPGGVARLAFARQAVRDALRHLPCGSLVSIGMFTERDVSMLFKPMEVCAHFSVLDEAVERLDWRMAWAADSFITHGLYRGIEETRKLKLDTLVFLTDGQQAPPANPRYMPVFDGKPGEVGGIIAGVGGLQRQAIPKLDENDNITGYWVPEDAMQFATFGMSHVQSVLQMEGYHGRNAPHGAHPEGSYTEHMSALDEKGLQELAKITGLHYLHLQDRAQLADALSQNTLHRQWVASDIRPVFAGLALLLLLASYFPAFISSLFKKGKP</sequence>
<keyword evidence="3" id="KW-1185">Reference proteome</keyword>
<dbReference type="OrthoDB" id="8532766at2"/>
<dbReference type="Gene3D" id="3.40.50.410">
    <property type="entry name" value="von Willebrand factor, type A domain"/>
    <property type="match status" value="1"/>
</dbReference>
<dbReference type="HOGENOM" id="CLU_064961_0_0_4"/>
<keyword evidence="1" id="KW-0812">Transmembrane</keyword>
<evidence type="ECO:0000313" key="2">
    <source>
        <dbReference type="EMBL" id="ACT49991.1"/>
    </source>
</evidence>
<dbReference type="STRING" id="582744.Msip34_0743"/>
<reference evidence="2 3" key="2">
    <citation type="journal article" date="2011" name="J. Bacteriol.">
        <title>Genomes of three methylotrophs from a single niche uncover genetic and metabolic divergence of Methylophilaceae.</title>
        <authorList>
            <person name="Lapidus A."/>
            <person name="Clum A."/>
            <person name="Labutti K."/>
            <person name="Kaluzhnaya M.G."/>
            <person name="Lim S."/>
            <person name="Beck D.A."/>
            <person name="Glavina Del Rio T."/>
            <person name="Nolan M."/>
            <person name="Mavromatis K."/>
            <person name="Huntemann M."/>
            <person name="Lucas S."/>
            <person name="Lidstrom M.E."/>
            <person name="Ivanova N."/>
            <person name="Chistoserdova L."/>
        </authorList>
    </citation>
    <scope>NUCLEOTIDE SEQUENCE [LARGE SCALE GENOMIC DNA]</scope>
    <source>
        <strain evidence="2 3">SIP3-4</strain>
    </source>
</reference>
<evidence type="ECO:0000256" key="1">
    <source>
        <dbReference type="SAM" id="Phobius"/>
    </source>
</evidence>
<proteinExistence type="predicted"/>
<organism evidence="2 3">
    <name type="scientific">Methylovorus glucosotrophus (strain SIP3-4)</name>
    <dbReference type="NCBI Taxonomy" id="582744"/>
    <lineage>
        <taxon>Bacteria</taxon>
        <taxon>Pseudomonadati</taxon>
        <taxon>Pseudomonadota</taxon>
        <taxon>Betaproteobacteria</taxon>
        <taxon>Nitrosomonadales</taxon>
        <taxon>Methylophilaceae</taxon>
        <taxon>Methylovorus</taxon>
    </lineage>
</organism>
<dbReference type="eggNOG" id="COG2304">
    <property type="taxonomic scope" value="Bacteria"/>
</dbReference>
<name>C6XAQ9_METGS</name>
<dbReference type="RefSeq" id="WP_015829574.1">
    <property type="nucleotide sequence ID" value="NC_012969.1"/>
</dbReference>
<dbReference type="Proteomes" id="UP000002743">
    <property type="component" value="Chromosome"/>
</dbReference>
<evidence type="ECO:0000313" key="3">
    <source>
        <dbReference type="Proteomes" id="UP000002743"/>
    </source>
</evidence>
<dbReference type="AlphaFoldDB" id="C6XAQ9"/>
<keyword evidence="1" id="KW-0472">Membrane</keyword>
<accession>C6XAQ9</accession>
<feature type="transmembrane region" description="Helical" evidence="1">
    <location>
        <begin position="298"/>
        <end position="320"/>
    </location>
</feature>
<dbReference type="EMBL" id="CP001674">
    <property type="protein sequence ID" value="ACT49991.1"/>
    <property type="molecule type" value="Genomic_DNA"/>
</dbReference>
<reference evidence="3" key="1">
    <citation type="submission" date="2009-07" db="EMBL/GenBank/DDBJ databases">
        <title>Complete sequence of chromosome of Methylovorus sp. SIP3-4.</title>
        <authorList>
            <person name="Lucas S."/>
            <person name="Copeland A."/>
            <person name="Lapidus A."/>
            <person name="Glavina del Rio T."/>
            <person name="Tice H."/>
            <person name="Bruce D."/>
            <person name="Goodwin L."/>
            <person name="Pitluck S."/>
            <person name="Clum A."/>
            <person name="Larimer F."/>
            <person name="Land M."/>
            <person name="Hauser L."/>
            <person name="Kyrpides N."/>
            <person name="Mikhailova N."/>
            <person name="Kayluzhnaya M."/>
            <person name="Chistoserdova L."/>
        </authorList>
    </citation>
    <scope>NUCLEOTIDE SEQUENCE [LARGE SCALE GENOMIC DNA]</scope>
    <source>
        <strain evidence="3">SIP3-4</strain>
    </source>
</reference>
<protein>
    <submittedName>
        <fullName evidence="2">MxaL protein, putative</fullName>
    </submittedName>
</protein>
<keyword evidence="1" id="KW-1133">Transmembrane helix</keyword>